<gene>
    <name evidence="2" type="ORF">MSPICULIGERA_LOCUS7145</name>
</gene>
<keyword evidence="3" id="KW-1185">Reference proteome</keyword>
<dbReference type="AlphaFoldDB" id="A0AA36FVE2"/>
<feature type="region of interest" description="Disordered" evidence="1">
    <location>
        <begin position="848"/>
        <end position="899"/>
    </location>
</feature>
<protein>
    <submittedName>
        <fullName evidence="2">Uncharacterized protein</fullName>
    </submittedName>
</protein>
<name>A0AA36FVE2_9BILA</name>
<feature type="non-terminal residue" evidence="2">
    <location>
        <position position="1"/>
    </location>
</feature>
<comment type="caution">
    <text evidence="2">The sequence shown here is derived from an EMBL/GenBank/DDBJ whole genome shotgun (WGS) entry which is preliminary data.</text>
</comment>
<evidence type="ECO:0000256" key="1">
    <source>
        <dbReference type="SAM" id="MobiDB-lite"/>
    </source>
</evidence>
<dbReference type="EMBL" id="CATQJA010001780">
    <property type="protein sequence ID" value="CAJ0568630.1"/>
    <property type="molecule type" value="Genomic_DNA"/>
</dbReference>
<accession>A0AA36FVE2</accession>
<reference evidence="2" key="1">
    <citation type="submission" date="2023-06" db="EMBL/GenBank/DDBJ databases">
        <authorList>
            <person name="Delattre M."/>
        </authorList>
    </citation>
    <scope>NUCLEOTIDE SEQUENCE</scope>
    <source>
        <strain evidence="2">AF72</strain>
    </source>
</reference>
<feature type="compositionally biased region" description="Low complexity" evidence="1">
    <location>
        <begin position="878"/>
        <end position="887"/>
    </location>
</feature>
<proteinExistence type="predicted"/>
<feature type="region of interest" description="Disordered" evidence="1">
    <location>
        <begin position="919"/>
        <end position="964"/>
    </location>
</feature>
<feature type="region of interest" description="Disordered" evidence="1">
    <location>
        <begin position="82"/>
        <end position="111"/>
    </location>
</feature>
<evidence type="ECO:0000313" key="2">
    <source>
        <dbReference type="EMBL" id="CAJ0568630.1"/>
    </source>
</evidence>
<feature type="region of interest" description="Disordered" evidence="1">
    <location>
        <begin position="391"/>
        <end position="443"/>
    </location>
</feature>
<sequence length="964" mass="105824">MELLLMIYEHLAHVEGFLQVTEREGMGVIVDDAVRGRFLDVSEEEQRLLKLRLTAWIRAVGVEAMRIADRLVEGISDVPERIAVADPDPADAGNSGDYTRPPLDRLQQGDWPPAYPQRVRHALPEDLTVVYQRLNLINTRMTDHLSRLGRVTEHHGAYDIGTPQTLTTSATANVLSSFMELSQRAAHRLSHLYHLLSELNVNFADPLPRRLQPVLAPSRRRPAPEGEIVLQIYLPPPNMDQTLQLTNYADVCIVPHEGHALQRPVVHRPTHGSAAGSFLMGAPMGLDPNAATDGPWFHLVAGPEAAQIQPAMAASNANNQNINTAPPRPRMVMRGGYPSRARGIPRLRGQSLTRRIASVLSRANRARASASTNTAQSVFDPFGLRGGLLTSGTAAPFEVPPPNAGVPPQSTPDQDETQQATARTETAEQTGDTSTASTSFDSDRHRVRIPRNLFIERGHADRNTDPLLPCSSVHTCGAEDFQHIDSLVAELGTSLEPINDPAPPMEALAQSTEIMRTGNSRLYAENDEQLSAFLNTLLRSVIGLLDEADRTHRLSAGRTQIGAVIEAQVVFQAPAQQPSQAQNAPSNGNPINFEGMTENARNMIQRLFTATTNRSNVPIGQLFPDTSTDAAGEGTSLMAIMNRLIADYMSMPDLLALFSRNLEPIVRLRRQFRQFITVNYLDDNSRPTREDIDAAAGRMAVSPELIISILDRGGGQHTFEELDVQWDVAETAVRVERFALRDLLTILFDQTVTDTQFAERGTNRTERYLREMMALGDAAVGRPRGYQDLIGTYLQSEGLALLGEGNQSNITFILNVAFEHLQRLTTQDSRSTLRTPDMRPALVQHFTGSAPKKMRHADNQSQDSGPSTSTANLPPPSANTTAASPSAMDVSEPPRAGTWETNVPLSWLATIRHDIARMTITPRESPARPPRSQTFLTMLGRGAKNQGGSGEPSVPPESPRRMEE</sequence>
<evidence type="ECO:0000313" key="3">
    <source>
        <dbReference type="Proteomes" id="UP001177023"/>
    </source>
</evidence>
<organism evidence="2 3">
    <name type="scientific">Mesorhabditis spiculigera</name>
    <dbReference type="NCBI Taxonomy" id="96644"/>
    <lineage>
        <taxon>Eukaryota</taxon>
        <taxon>Metazoa</taxon>
        <taxon>Ecdysozoa</taxon>
        <taxon>Nematoda</taxon>
        <taxon>Chromadorea</taxon>
        <taxon>Rhabditida</taxon>
        <taxon>Rhabditina</taxon>
        <taxon>Rhabditomorpha</taxon>
        <taxon>Rhabditoidea</taxon>
        <taxon>Rhabditidae</taxon>
        <taxon>Mesorhabditinae</taxon>
        <taxon>Mesorhabditis</taxon>
    </lineage>
</organism>
<feature type="compositionally biased region" description="Low complexity" evidence="1">
    <location>
        <begin position="417"/>
        <end position="440"/>
    </location>
</feature>
<feature type="compositionally biased region" description="Polar residues" evidence="1">
    <location>
        <begin position="859"/>
        <end position="869"/>
    </location>
</feature>
<dbReference type="Proteomes" id="UP001177023">
    <property type="component" value="Unassembled WGS sequence"/>
</dbReference>